<organism evidence="6 7">
    <name type="scientific">Eudromia elegans</name>
    <name type="common">Elegant crested-tinamou</name>
    <dbReference type="NCBI Taxonomy" id="8805"/>
    <lineage>
        <taxon>Eukaryota</taxon>
        <taxon>Metazoa</taxon>
        <taxon>Chordata</taxon>
        <taxon>Craniata</taxon>
        <taxon>Vertebrata</taxon>
        <taxon>Euteleostomi</taxon>
        <taxon>Archelosauria</taxon>
        <taxon>Archosauria</taxon>
        <taxon>Dinosauria</taxon>
        <taxon>Saurischia</taxon>
        <taxon>Theropoda</taxon>
        <taxon>Coelurosauria</taxon>
        <taxon>Aves</taxon>
        <taxon>Palaeognathae</taxon>
        <taxon>Tinamiformes</taxon>
        <taxon>Tinamidae</taxon>
        <taxon>Eudromia</taxon>
    </lineage>
</organism>
<evidence type="ECO:0000313" key="7">
    <source>
        <dbReference type="Proteomes" id="UP000533954"/>
    </source>
</evidence>
<dbReference type="GO" id="GO:0043138">
    <property type="term" value="F:3'-5' DNA helicase activity"/>
    <property type="evidence" value="ECO:0007669"/>
    <property type="project" value="UniProtKB-EC"/>
</dbReference>
<dbReference type="SUPFAM" id="SSF52540">
    <property type="entry name" value="P-loop containing nucleoside triphosphate hydrolases"/>
    <property type="match status" value="1"/>
</dbReference>
<dbReference type="InterPro" id="IPR001650">
    <property type="entry name" value="Helicase_C-like"/>
</dbReference>
<comment type="catalytic activity">
    <reaction evidence="3">
        <text>Couples ATP hydrolysis with the unwinding of duplex DNA by translocating in the 3'-5' direction.</text>
        <dbReference type="EC" id="5.6.2.4"/>
    </reaction>
</comment>
<name>A0A7K7VQW1_EUDEL</name>
<dbReference type="PANTHER" id="PTHR13710">
    <property type="entry name" value="DNA HELICASE RECQ FAMILY MEMBER"/>
    <property type="match status" value="1"/>
</dbReference>
<keyword evidence="2" id="KW-0413">Isomerase</keyword>
<dbReference type="PROSITE" id="PS51194">
    <property type="entry name" value="HELICASE_CTER"/>
    <property type="match status" value="1"/>
</dbReference>
<dbReference type="PANTHER" id="PTHR13710:SF108">
    <property type="entry name" value="ATP-DEPENDENT DNA HELICASE Q4"/>
    <property type="match status" value="1"/>
</dbReference>
<dbReference type="GO" id="GO:0005737">
    <property type="term" value="C:cytoplasm"/>
    <property type="evidence" value="ECO:0007669"/>
    <property type="project" value="TreeGrafter"/>
</dbReference>
<dbReference type="FunFam" id="3.40.50.300:FF:001084">
    <property type="entry name" value="RecQ like helicase 4"/>
    <property type="match status" value="1"/>
</dbReference>
<keyword evidence="6" id="KW-0067">ATP-binding</keyword>
<dbReference type="OrthoDB" id="18781at2759"/>
<reference evidence="6 7" key="1">
    <citation type="submission" date="2019-09" db="EMBL/GenBank/DDBJ databases">
        <title>Bird 10,000 Genomes (B10K) Project - Family phase.</title>
        <authorList>
            <person name="Zhang G."/>
        </authorList>
    </citation>
    <scope>NUCLEOTIDE SEQUENCE [LARGE SCALE GENOMIC DNA]</scope>
    <source>
        <strain evidence="6">B10K-LSUMZ-16893</strain>
    </source>
</reference>
<sequence length="300" mass="32353">FACIDEAHCVSQWSHNFRPCYLRLCKVWSREGSGSPGNPSPGTRGPGGNSGAVELGLPCVLRGWQCGRISLGVGSLPIPAVPGFLPGQVLRDRLGVRCFLGLTATATLATARDVAQHLGITTDRGTAVRSAAVPPNLRLSVSMDRDRDEALVSLLQGERFGSLDSVIVYCTRREETARVAALIRTRLHGAALREPAAPGTAGAHKATGRTRGFPLRWLADAYHAGLSAAERRRVQSRFMRGQLRVVVATVAFGMGLDKPDVRGVVHYNMPKNFESYVQEIGRAGRDGEPAHCHLFLDPEV</sequence>
<keyword evidence="6" id="KW-0547">Nucleotide-binding</keyword>
<dbReference type="Pfam" id="PF00271">
    <property type="entry name" value="Helicase_C"/>
    <property type="match status" value="1"/>
</dbReference>
<dbReference type="CDD" id="cd18794">
    <property type="entry name" value="SF2_C_RecQ"/>
    <property type="match status" value="1"/>
</dbReference>
<dbReference type="EC" id="5.6.2.4" evidence="4"/>
<evidence type="ECO:0000256" key="1">
    <source>
        <dbReference type="ARBA" id="ARBA00005446"/>
    </source>
</evidence>
<dbReference type="GO" id="GO:0005694">
    <property type="term" value="C:chromosome"/>
    <property type="evidence" value="ECO:0007669"/>
    <property type="project" value="TreeGrafter"/>
</dbReference>
<dbReference type="SMART" id="SM00490">
    <property type="entry name" value="HELICc"/>
    <property type="match status" value="1"/>
</dbReference>
<proteinExistence type="inferred from homology"/>
<dbReference type="GO" id="GO:0000724">
    <property type="term" value="P:double-strand break repair via homologous recombination"/>
    <property type="evidence" value="ECO:0007669"/>
    <property type="project" value="TreeGrafter"/>
</dbReference>
<dbReference type="EMBL" id="VZSX01000337">
    <property type="protein sequence ID" value="NXA43805.1"/>
    <property type="molecule type" value="Genomic_DNA"/>
</dbReference>
<dbReference type="GO" id="GO:0005634">
    <property type="term" value="C:nucleus"/>
    <property type="evidence" value="ECO:0007669"/>
    <property type="project" value="TreeGrafter"/>
</dbReference>
<comment type="similarity">
    <text evidence="1">Belongs to the helicase family. RecQ subfamily.</text>
</comment>
<evidence type="ECO:0000256" key="2">
    <source>
        <dbReference type="ARBA" id="ARBA00023235"/>
    </source>
</evidence>
<accession>A0A7K7VQW1</accession>
<dbReference type="AlphaFoldDB" id="A0A7K7VQW1"/>
<feature type="domain" description="Helicase C-terminal" evidence="5">
    <location>
        <begin position="147"/>
        <end position="300"/>
    </location>
</feature>
<evidence type="ECO:0000313" key="6">
    <source>
        <dbReference type="EMBL" id="NXA43805.1"/>
    </source>
</evidence>
<dbReference type="InterPro" id="IPR027417">
    <property type="entry name" value="P-loop_NTPase"/>
</dbReference>
<gene>
    <name evidence="6" type="primary">Recql4</name>
    <name evidence="6" type="ORF">EUDELE_R12787</name>
</gene>
<evidence type="ECO:0000256" key="3">
    <source>
        <dbReference type="ARBA" id="ARBA00034617"/>
    </source>
</evidence>
<evidence type="ECO:0000256" key="4">
    <source>
        <dbReference type="ARBA" id="ARBA00034808"/>
    </source>
</evidence>
<keyword evidence="7" id="KW-1185">Reference proteome</keyword>
<dbReference type="Gene3D" id="3.40.50.300">
    <property type="entry name" value="P-loop containing nucleotide triphosphate hydrolases"/>
    <property type="match status" value="2"/>
</dbReference>
<feature type="non-terminal residue" evidence="6">
    <location>
        <position position="1"/>
    </location>
</feature>
<keyword evidence="6" id="KW-0378">Hydrolase</keyword>
<keyword evidence="6" id="KW-0347">Helicase</keyword>
<evidence type="ECO:0000259" key="5">
    <source>
        <dbReference type="PROSITE" id="PS51194"/>
    </source>
</evidence>
<dbReference type="GO" id="GO:0009378">
    <property type="term" value="F:four-way junction helicase activity"/>
    <property type="evidence" value="ECO:0007669"/>
    <property type="project" value="TreeGrafter"/>
</dbReference>
<feature type="non-terminal residue" evidence="6">
    <location>
        <position position="300"/>
    </location>
</feature>
<comment type="caution">
    <text evidence="6">The sequence shown here is derived from an EMBL/GenBank/DDBJ whole genome shotgun (WGS) entry which is preliminary data.</text>
</comment>
<dbReference type="GO" id="GO:0000723">
    <property type="term" value="P:telomere maintenance"/>
    <property type="evidence" value="ECO:0007669"/>
    <property type="project" value="TreeGrafter"/>
</dbReference>
<dbReference type="Proteomes" id="UP000533954">
    <property type="component" value="Unassembled WGS sequence"/>
</dbReference>
<protein>
    <recommendedName>
        <fullName evidence="4">DNA 3'-5' helicase</fullName>
        <ecNumber evidence="4">5.6.2.4</ecNumber>
    </recommendedName>
</protein>